<keyword evidence="1" id="KW-0732">Signal</keyword>
<feature type="signal peptide" evidence="1">
    <location>
        <begin position="1"/>
        <end position="16"/>
    </location>
</feature>
<accession>A0A812PD10</accession>
<dbReference type="Proteomes" id="UP000604046">
    <property type="component" value="Unassembled WGS sequence"/>
</dbReference>
<protein>
    <submittedName>
        <fullName evidence="2">Uncharacterized protein</fullName>
    </submittedName>
</protein>
<name>A0A812PD10_9DINO</name>
<comment type="caution">
    <text evidence="2">The sequence shown here is derived from an EMBL/GenBank/DDBJ whole genome shotgun (WGS) entry which is preliminary data.</text>
</comment>
<reference evidence="2" key="1">
    <citation type="submission" date="2021-02" db="EMBL/GenBank/DDBJ databases">
        <authorList>
            <person name="Dougan E. K."/>
            <person name="Rhodes N."/>
            <person name="Thang M."/>
            <person name="Chan C."/>
        </authorList>
    </citation>
    <scope>NUCLEOTIDE SEQUENCE</scope>
</reference>
<proteinExistence type="predicted"/>
<evidence type="ECO:0000313" key="3">
    <source>
        <dbReference type="Proteomes" id="UP000604046"/>
    </source>
</evidence>
<evidence type="ECO:0000256" key="1">
    <source>
        <dbReference type="SAM" id="SignalP"/>
    </source>
</evidence>
<evidence type="ECO:0000313" key="2">
    <source>
        <dbReference type="EMBL" id="CAE7342814.1"/>
    </source>
</evidence>
<keyword evidence="3" id="KW-1185">Reference proteome</keyword>
<organism evidence="2 3">
    <name type="scientific">Symbiodinium natans</name>
    <dbReference type="NCBI Taxonomy" id="878477"/>
    <lineage>
        <taxon>Eukaryota</taxon>
        <taxon>Sar</taxon>
        <taxon>Alveolata</taxon>
        <taxon>Dinophyceae</taxon>
        <taxon>Suessiales</taxon>
        <taxon>Symbiodiniaceae</taxon>
        <taxon>Symbiodinium</taxon>
    </lineage>
</organism>
<dbReference type="AlphaFoldDB" id="A0A812PD10"/>
<gene>
    <name evidence="2" type="ORF">SNAT2548_LOCUS17954</name>
</gene>
<sequence>MKLFATLCLLVGGVDSQLYSYQSSVSALLDIGLQIEKVNAALGSSANYTNATLEYESTVGSGLSLRYILNCGQPQLPACTTEPFSTHVSHWFSQDYMHSFVGPILSDATAHSWTLDDDARKELIMKSMVLEGVLMAVQARVQASADTCSNTQTSLRFLDEAWALYSGSLSDGPIRLAEKRAPQFLTEAAIHEDHSAGQSRVNVRLLETFKMMQSLVQSGDCSSLSGTNTPASRIISLTRVPVIQGMLREAFESDPGRRNVTGGADGFIEVVEGWAFTRAVLPAIDACNASVAQTLERNLGNIGLGPAGAHVPDGFDVVLEAVESTYSCLGIRCDDVNAMADPWRTGQTLWEPCTDPTTTTTTQVMETSGSALLLPMLSVPLLALLQA</sequence>
<feature type="chain" id="PRO_5032609890" evidence="1">
    <location>
        <begin position="17"/>
        <end position="387"/>
    </location>
</feature>
<dbReference type="EMBL" id="CAJNDS010002129">
    <property type="protein sequence ID" value="CAE7342814.1"/>
    <property type="molecule type" value="Genomic_DNA"/>
</dbReference>
<dbReference type="OrthoDB" id="436015at2759"/>